<organism evidence="2 3">
    <name type="scientific">Sclerotinia borealis (strain F-4128)</name>
    <dbReference type="NCBI Taxonomy" id="1432307"/>
    <lineage>
        <taxon>Eukaryota</taxon>
        <taxon>Fungi</taxon>
        <taxon>Dikarya</taxon>
        <taxon>Ascomycota</taxon>
        <taxon>Pezizomycotina</taxon>
        <taxon>Leotiomycetes</taxon>
        <taxon>Helotiales</taxon>
        <taxon>Sclerotiniaceae</taxon>
        <taxon>Sclerotinia</taxon>
    </lineage>
</organism>
<accession>W9C2R6</accession>
<dbReference type="Proteomes" id="UP000019487">
    <property type="component" value="Unassembled WGS sequence"/>
</dbReference>
<evidence type="ECO:0000313" key="2">
    <source>
        <dbReference type="EMBL" id="ESZ90186.1"/>
    </source>
</evidence>
<reference evidence="2 3" key="1">
    <citation type="journal article" date="2014" name="Genome Announc.">
        <title>Draft genome sequence of Sclerotinia borealis, a psychrophilic plant pathogenic fungus.</title>
        <authorList>
            <person name="Mardanov A.V."/>
            <person name="Beletsky A.V."/>
            <person name="Kadnikov V.V."/>
            <person name="Ignatov A.N."/>
            <person name="Ravin N.V."/>
        </authorList>
    </citation>
    <scope>NUCLEOTIDE SEQUENCE [LARGE SCALE GENOMIC DNA]</scope>
    <source>
        <strain evidence="3">F-4157</strain>
    </source>
</reference>
<evidence type="ECO:0000259" key="1">
    <source>
        <dbReference type="Pfam" id="PF20150"/>
    </source>
</evidence>
<dbReference type="EMBL" id="AYSA01000680">
    <property type="protein sequence ID" value="ESZ90186.1"/>
    <property type="molecule type" value="Genomic_DNA"/>
</dbReference>
<dbReference type="PANTHER" id="PTHR35910:SF1">
    <property type="entry name" value="2EXR DOMAIN-CONTAINING PROTEIN"/>
    <property type="match status" value="1"/>
</dbReference>
<keyword evidence="3" id="KW-1185">Reference proteome</keyword>
<evidence type="ECO:0000313" key="3">
    <source>
        <dbReference type="Proteomes" id="UP000019487"/>
    </source>
</evidence>
<dbReference type="Pfam" id="PF20150">
    <property type="entry name" value="2EXR"/>
    <property type="match status" value="1"/>
</dbReference>
<dbReference type="PANTHER" id="PTHR35910">
    <property type="entry name" value="2EXR DOMAIN-CONTAINING PROTEIN"/>
    <property type="match status" value="1"/>
</dbReference>
<comment type="caution">
    <text evidence="2">The sequence shown here is derived from an EMBL/GenBank/DDBJ whole genome shotgun (WGS) entry which is preliminary data.</text>
</comment>
<dbReference type="AlphaFoldDB" id="W9C2R6"/>
<name>W9C2R6_SCLBF</name>
<dbReference type="HOGENOM" id="CLU_987505_0_0_1"/>
<dbReference type="InterPro" id="IPR045518">
    <property type="entry name" value="2EXR"/>
</dbReference>
<dbReference type="OrthoDB" id="3501616at2759"/>
<sequence>MVQYSHVPNGVTPKRVAISQAVSKISPGNIRKRLLSKLSVSKKPIEPVSGYFSNLPLEIRLKIWRACFEPRRVTICTRYKYITPKFKHAVFGMSGLWVPVIMSSHASMPLTLFINRESRYETLKYYPDLIQNPTLFCDPIYFNSELDSLAIETLQQRSFSGIRDVIITSLRCRELWCVKEKQIKSEVSEQLIALGLLSESFREMVRWLVIPRCVMNSTVTSGIDHGNDGWNPVGITQFSNLRTITCSFHVRSLKEIEVVHLKERRGEERRGEMKFREETKEF</sequence>
<gene>
    <name evidence="2" type="ORF">SBOR_9439</name>
</gene>
<proteinExistence type="predicted"/>
<feature type="domain" description="2EXR" evidence="1">
    <location>
        <begin position="51"/>
        <end position="149"/>
    </location>
</feature>
<protein>
    <recommendedName>
        <fullName evidence="1">2EXR domain-containing protein</fullName>
    </recommendedName>
</protein>